<dbReference type="Proteomes" id="UP000738349">
    <property type="component" value="Unassembled WGS sequence"/>
</dbReference>
<dbReference type="GO" id="GO:0006420">
    <property type="term" value="P:arginyl-tRNA aminoacylation"/>
    <property type="evidence" value="ECO:0007669"/>
    <property type="project" value="InterPro"/>
</dbReference>
<dbReference type="Pfam" id="PF00750">
    <property type="entry name" value="tRNA-synt_1d"/>
    <property type="match status" value="1"/>
</dbReference>
<evidence type="ECO:0000256" key="5">
    <source>
        <dbReference type="ARBA" id="ARBA00022840"/>
    </source>
</evidence>
<keyword evidence="5 9" id="KW-0067">ATP-binding</keyword>
<dbReference type="PANTHER" id="PTHR11956">
    <property type="entry name" value="ARGINYL-TRNA SYNTHETASE"/>
    <property type="match status" value="1"/>
</dbReference>
<dbReference type="GO" id="GO:0005524">
    <property type="term" value="F:ATP binding"/>
    <property type="evidence" value="ECO:0007669"/>
    <property type="project" value="UniProtKB-KW"/>
</dbReference>
<dbReference type="InterPro" id="IPR009080">
    <property type="entry name" value="tRNAsynth_Ia_anticodon-bd"/>
</dbReference>
<dbReference type="Gene3D" id="1.10.730.10">
    <property type="entry name" value="Isoleucyl-tRNA Synthetase, Domain 1"/>
    <property type="match status" value="1"/>
</dbReference>
<dbReference type="InterPro" id="IPR008909">
    <property type="entry name" value="DALR_anticod-bd"/>
</dbReference>
<evidence type="ECO:0000256" key="7">
    <source>
        <dbReference type="ARBA" id="ARBA00023146"/>
    </source>
</evidence>
<name>A0A9P9EQR2_9HYPO</name>
<accession>A0A9P9EQR2</accession>
<sequence>MASLTMTMGELSSQLEDIGLESEMPDIPAADILSQPLDIFRSHLANLIASAVHCDISSAYNSIADSSMADLEVIVPKLNLMDKSKPPIGSSIDVSQKLQPSSFFTAPYPDGPRIRFYFSSLALPRLLLPYIEDRKASYGQHLSEGLKDTFGAKKKVIVEFSSPNVGSQFKGTHLRSTLIGAFISNMYECMGWDVVRLNHLGDWGKDLALLAVGFQRFGSQELLESKPLEHMLEVYLKIKALLKPEQEETRKTQSEGCSSSDIDGQGLSAERDAFFRDLESQTEDAVGLWAQFRNLAIDHMKPSYERMGIRFDDYSGESQVKPETMSEVEEKLKAEGILEEIEGGSWLIDFAKHAGKAGKGVTSQALRNHDGTSTYLLRDVGAVIDRHKAYEFDKMIYVVSSRQSSHFQKLSLVLKLMGYTDLEKKIQHVGFGEIQGLEEHMNGPLLLDNIIDQCSSSIQQPSSSASHSKLDERLDKIQLAIGALLCREVATKKRSQSYTIDPDHISPDNGVTGLDLQQFYAQIVSKISELEVEDLEAVSPDPSVFEDDVAAELLGALARFPEVTATAFKSLEPHTIFMYMTQLSESLELLEPSEDDDHSQEGDFARQVGPGSSIVEDPPGARRARLALYRCTMQVVENGMRLLGFLTTKA</sequence>
<feature type="domain" description="DALR anticodon binding" evidence="11">
    <location>
        <begin position="521"/>
        <end position="647"/>
    </location>
</feature>
<gene>
    <name evidence="12" type="ORF">EDB81DRAFT_55402</name>
</gene>
<dbReference type="SUPFAM" id="SSF55190">
    <property type="entry name" value="Arginyl-tRNA synthetase (ArgRS), N-terminal 'additional' domain"/>
    <property type="match status" value="1"/>
</dbReference>
<evidence type="ECO:0000256" key="3">
    <source>
        <dbReference type="ARBA" id="ARBA00022598"/>
    </source>
</evidence>
<dbReference type="PANTHER" id="PTHR11956:SF11">
    <property type="entry name" value="ARGININE--TRNA LIGASE, MITOCHONDRIAL-RELATED"/>
    <property type="match status" value="1"/>
</dbReference>
<evidence type="ECO:0000256" key="4">
    <source>
        <dbReference type="ARBA" id="ARBA00022741"/>
    </source>
</evidence>
<dbReference type="OrthoDB" id="68056at2759"/>
<proteinExistence type="inferred from homology"/>
<keyword evidence="7 9" id="KW-0030">Aminoacyl-tRNA synthetase</keyword>
<comment type="similarity">
    <text evidence="1 9">Belongs to the class-I aminoacyl-tRNA synthetase family.</text>
</comment>
<dbReference type="SUPFAM" id="SSF52374">
    <property type="entry name" value="Nucleotidylyl transferase"/>
    <property type="match status" value="1"/>
</dbReference>
<dbReference type="EMBL" id="JAGMUV010000010">
    <property type="protein sequence ID" value="KAH7142186.1"/>
    <property type="molecule type" value="Genomic_DNA"/>
</dbReference>
<dbReference type="GO" id="GO:0005739">
    <property type="term" value="C:mitochondrion"/>
    <property type="evidence" value="ECO:0007669"/>
    <property type="project" value="TreeGrafter"/>
</dbReference>
<dbReference type="GO" id="GO:0004814">
    <property type="term" value="F:arginine-tRNA ligase activity"/>
    <property type="evidence" value="ECO:0007669"/>
    <property type="project" value="UniProtKB-EC"/>
</dbReference>
<dbReference type="Gene3D" id="3.30.1360.70">
    <property type="entry name" value="Arginyl tRNA synthetase N-terminal domain"/>
    <property type="match status" value="1"/>
</dbReference>
<dbReference type="EC" id="6.1.1.19" evidence="2"/>
<protein>
    <recommendedName>
        <fullName evidence="2">arginine--tRNA ligase</fullName>
        <ecNumber evidence="2">6.1.1.19</ecNumber>
    </recommendedName>
</protein>
<evidence type="ECO:0000256" key="2">
    <source>
        <dbReference type="ARBA" id="ARBA00012837"/>
    </source>
</evidence>
<dbReference type="SMART" id="SM00836">
    <property type="entry name" value="DALR_1"/>
    <property type="match status" value="1"/>
</dbReference>
<evidence type="ECO:0000313" key="12">
    <source>
        <dbReference type="EMBL" id="KAH7142186.1"/>
    </source>
</evidence>
<keyword evidence="4 9" id="KW-0547">Nucleotide-binding</keyword>
<reference evidence="12" key="1">
    <citation type="journal article" date="2021" name="Nat. Commun.">
        <title>Genetic determinants of endophytism in the Arabidopsis root mycobiome.</title>
        <authorList>
            <person name="Mesny F."/>
            <person name="Miyauchi S."/>
            <person name="Thiergart T."/>
            <person name="Pickel B."/>
            <person name="Atanasova L."/>
            <person name="Karlsson M."/>
            <person name="Huettel B."/>
            <person name="Barry K.W."/>
            <person name="Haridas S."/>
            <person name="Chen C."/>
            <person name="Bauer D."/>
            <person name="Andreopoulos W."/>
            <person name="Pangilinan J."/>
            <person name="LaButti K."/>
            <person name="Riley R."/>
            <person name="Lipzen A."/>
            <person name="Clum A."/>
            <person name="Drula E."/>
            <person name="Henrissat B."/>
            <person name="Kohler A."/>
            <person name="Grigoriev I.V."/>
            <person name="Martin F.M."/>
            <person name="Hacquard S."/>
        </authorList>
    </citation>
    <scope>NUCLEOTIDE SEQUENCE</scope>
    <source>
        <strain evidence="12">MPI-CAGE-AT-0147</strain>
    </source>
</reference>
<dbReference type="InterPro" id="IPR035684">
    <property type="entry name" value="ArgRS_core"/>
</dbReference>
<evidence type="ECO:0000256" key="6">
    <source>
        <dbReference type="ARBA" id="ARBA00022917"/>
    </source>
</evidence>
<dbReference type="GO" id="GO:0032543">
    <property type="term" value="P:mitochondrial translation"/>
    <property type="evidence" value="ECO:0007669"/>
    <property type="project" value="TreeGrafter"/>
</dbReference>
<dbReference type="PRINTS" id="PR01038">
    <property type="entry name" value="TRNASYNTHARG"/>
</dbReference>
<organism evidence="12 13">
    <name type="scientific">Dactylonectria macrodidyma</name>
    <dbReference type="NCBI Taxonomy" id="307937"/>
    <lineage>
        <taxon>Eukaryota</taxon>
        <taxon>Fungi</taxon>
        <taxon>Dikarya</taxon>
        <taxon>Ascomycota</taxon>
        <taxon>Pezizomycotina</taxon>
        <taxon>Sordariomycetes</taxon>
        <taxon>Hypocreomycetidae</taxon>
        <taxon>Hypocreales</taxon>
        <taxon>Nectriaceae</taxon>
        <taxon>Dactylonectria</taxon>
    </lineage>
</organism>
<evidence type="ECO:0000259" key="11">
    <source>
        <dbReference type="SMART" id="SM00836"/>
    </source>
</evidence>
<evidence type="ECO:0000313" key="13">
    <source>
        <dbReference type="Proteomes" id="UP000738349"/>
    </source>
</evidence>
<keyword evidence="6 9" id="KW-0648">Protein biosynthesis</keyword>
<feature type="region of interest" description="Disordered" evidence="10">
    <location>
        <begin position="591"/>
        <end position="618"/>
    </location>
</feature>
<evidence type="ECO:0000256" key="8">
    <source>
        <dbReference type="ARBA" id="ARBA00049339"/>
    </source>
</evidence>
<dbReference type="InterPro" id="IPR001278">
    <property type="entry name" value="Arg-tRNA-ligase"/>
</dbReference>
<dbReference type="Gene3D" id="3.40.50.620">
    <property type="entry name" value="HUPs"/>
    <property type="match status" value="1"/>
</dbReference>
<dbReference type="SUPFAM" id="SSF47323">
    <property type="entry name" value="Anticodon-binding domain of a subclass of class I aminoacyl-tRNA synthetases"/>
    <property type="match status" value="1"/>
</dbReference>
<dbReference type="InterPro" id="IPR014729">
    <property type="entry name" value="Rossmann-like_a/b/a_fold"/>
</dbReference>
<evidence type="ECO:0000256" key="10">
    <source>
        <dbReference type="SAM" id="MobiDB-lite"/>
    </source>
</evidence>
<dbReference type="AlphaFoldDB" id="A0A9P9EQR2"/>
<comment type="caution">
    <text evidence="12">The sequence shown here is derived from an EMBL/GenBank/DDBJ whole genome shotgun (WGS) entry which is preliminary data.</text>
</comment>
<evidence type="ECO:0000256" key="9">
    <source>
        <dbReference type="RuleBase" id="RU363038"/>
    </source>
</evidence>
<comment type="catalytic activity">
    <reaction evidence="8">
        <text>tRNA(Arg) + L-arginine + ATP = L-arginyl-tRNA(Arg) + AMP + diphosphate</text>
        <dbReference type="Rhea" id="RHEA:20301"/>
        <dbReference type="Rhea" id="RHEA-COMP:9658"/>
        <dbReference type="Rhea" id="RHEA-COMP:9673"/>
        <dbReference type="ChEBI" id="CHEBI:30616"/>
        <dbReference type="ChEBI" id="CHEBI:32682"/>
        <dbReference type="ChEBI" id="CHEBI:33019"/>
        <dbReference type="ChEBI" id="CHEBI:78442"/>
        <dbReference type="ChEBI" id="CHEBI:78513"/>
        <dbReference type="ChEBI" id="CHEBI:456215"/>
        <dbReference type="EC" id="6.1.1.19"/>
    </reaction>
</comment>
<evidence type="ECO:0000256" key="1">
    <source>
        <dbReference type="ARBA" id="ARBA00005594"/>
    </source>
</evidence>
<dbReference type="InterPro" id="IPR036695">
    <property type="entry name" value="Arg-tRNA-synth_N_sf"/>
</dbReference>
<keyword evidence="13" id="KW-1185">Reference proteome</keyword>
<keyword evidence="3 9" id="KW-0436">Ligase</keyword>
<dbReference type="Pfam" id="PF05746">
    <property type="entry name" value="DALR_1"/>
    <property type="match status" value="1"/>
</dbReference>